<organism evidence="2 3">
    <name type="scientific">Streptomyces caledonius</name>
    <dbReference type="NCBI Taxonomy" id="3134107"/>
    <lineage>
        <taxon>Bacteria</taxon>
        <taxon>Bacillati</taxon>
        <taxon>Actinomycetota</taxon>
        <taxon>Actinomycetes</taxon>
        <taxon>Kitasatosporales</taxon>
        <taxon>Streptomycetaceae</taxon>
        <taxon>Streptomyces</taxon>
    </lineage>
</organism>
<dbReference type="EMBL" id="JBBKAM010000002">
    <property type="protein sequence ID" value="MEJ8642302.1"/>
    <property type="molecule type" value="Genomic_DNA"/>
</dbReference>
<keyword evidence="3" id="KW-1185">Reference proteome</keyword>
<evidence type="ECO:0000256" key="1">
    <source>
        <dbReference type="SAM" id="MobiDB-lite"/>
    </source>
</evidence>
<feature type="region of interest" description="Disordered" evidence="1">
    <location>
        <begin position="1"/>
        <end position="29"/>
    </location>
</feature>
<accession>A0ABU8U348</accession>
<reference evidence="2 3" key="1">
    <citation type="submission" date="2024-03" db="EMBL/GenBank/DDBJ databases">
        <title>Novel Streptomyces species of biotechnological and ecological value are a feature of Machair soil.</title>
        <authorList>
            <person name="Prole J.R."/>
            <person name="Goodfellow M."/>
            <person name="Allenby N."/>
            <person name="Ward A.C."/>
        </authorList>
    </citation>
    <scope>NUCLEOTIDE SEQUENCE [LARGE SCALE GENOMIC DNA]</scope>
    <source>
        <strain evidence="2 3">MS1.HAVA.3</strain>
    </source>
</reference>
<gene>
    <name evidence="2" type="ORF">WKI68_14365</name>
</gene>
<evidence type="ECO:0000313" key="3">
    <source>
        <dbReference type="Proteomes" id="UP001382904"/>
    </source>
</evidence>
<comment type="caution">
    <text evidence="2">The sequence shown here is derived from an EMBL/GenBank/DDBJ whole genome shotgun (WGS) entry which is preliminary data.</text>
</comment>
<protein>
    <recommendedName>
        <fullName evidence="4">Transposase</fullName>
    </recommendedName>
</protein>
<sequence length="51" mass="5249">MADAIGVSSSSVRSRAGDRENLSGGNKNWPVIGHEIRAGRFPAAPLGVSCP</sequence>
<evidence type="ECO:0000313" key="2">
    <source>
        <dbReference type="EMBL" id="MEJ8642302.1"/>
    </source>
</evidence>
<dbReference type="Proteomes" id="UP001382904">
    <property type="component" value="Unassembled WGS sequence"/>
</dbReference>
<evidence type="ECO:0008006" key="4">
    <source>
        <dbReference type="Google" id="ProtNLM"/>
    </source>
</evidence>
<name>A0ABU8U348_9ACTN</name>
<proteinExistence type="predicted"/>